<evidence type="ECO:0000313" key="2">
    <source>
        <dbReference type="Proteomes" id="UP001596226"/>
    </source>
</evidence>
<organism evidence="1 2">
    <name type="scientific">Micromonospora vulcania</name>
    <dbReference type="NCBI Taxonomy" id="1441873"/>
    <lineage>
        <taxon>Bacteria</taxon>
        <taxon>Bacillati</taxon>
        <taxon>Actinomycetota</taxon>
        <taxon>Actinomycetes</taxon>
        <taxon>Micromonosporales</taxon>
        <taxon>Micromonosporaceae</taxon>
        <taxon>Micromonospora</taxon>
    </lineage>
</organism>
<evidence type="ECO:0000313" key="1">
    <source>
        <dbReference type="EMBL" id="MFC5925830.1"/>
    </source>
</evidence>
<sequence>MSIGEIKAALREADYSLDQAVATIKEIGTKLDEVTGLALATLHDSRHAEAIKARADLTSAKREVELTLRTITVVQDNAGSFRESLG</sequence>
<dbReference type="RefSeq" id="WP_377513903.1">
    <property type="nucleotide sequence ID" value="NZ_JBHSQS010000012.1"/>
</dbReference>
<reference evidence="2" key="1">
    <citation type="journal article" date="2019" name="Int. J. Syst. Evol. Microbiol.">
        <title>The Global Catalogue of Microorganisms (GCM) 10K type strain sequencing project: providing services to taxonomists for standard genome sequencing and annotation.</title>
        <authorList>
            <consortium name="The Broad Institute Genomics Platform"/>
            <consortium name="The Broad Institute Genome Sequencing Center for Infectious Disease"/>
            <person name="Wu L."/>
            <person name="Ma J."/>
        </authorList>
    </citation>
    <scope>NUCLEOTIDE SEQUENCE [LARGE SCALE GENOMIC DNA]</scope>
    <source>
        <strain evidence="2">CGMCC 4.7144</strain>
    </source>
</reference>
<comment type="caution">
    <text evidence="1">The sequence shown here is derived from an EMBL/GenBank/DDBJ whole genome shotgun (WGS) entry which is preliminary data.</text>
</comment>
<name>A0ABW1HBQ7_9ACTN</name>
<gene>
    <name evidence="1" type="ORF">ACFQGL_21050</name>
</gene>
<dbReference type="Proteomes" id="UP001596226">
    <property type="component" value="Unassembled WGS sequence"/>
</dbReference>
<proteinExistence type="predicted"/>
<accession>A0ABW1HBQ7</accession>
<keyword evidence="2" id="KW-1185">Reference proteome</keyword>
<dbReference type="EMBL" id="JBHSQS010000012">
    <property type="protein sequence ID" value="MFC5925830.1"/>
    <property type="molecule type" value="Genomic_DNA"/>
</dbReference>
<protein>
    <submittedName>
        <fullName evidence="1">Uncharacterized protein</fullName>
    </submittedName>
</protein>